<dbReference type="KEGG" id="lgo:JCM16774_0933"/>
<keyword evidence="1" id="KW-1133">Transmembrane helix</keyword>
<evidence type="ECO:0000256" key="1">
    <source>
        <dbReference type="SAM" id="Phobius"/>
    </source>
</evidence>
<keyword evidence="1" id="KW-0812">Transmembrane</keyword>
<dbReference type="AlphaFoldDB" id="A0A510JC33"/>
<dbReference type="Proteomes" id="UP000321606">
    <property type="component" value="Chromosome"/>
</dbReference>
<keyword evidence="1" id="KW-0472">Membrane</keyword>
<evidence type="ECO:0000313" key="2">
    <source>
        <dbReference type="EMBL" id="BBM36001.1"/>
    </source>
</evidence>
<proteinExistence type="predicted"/>
<organism evidence="2 3">
    <name type="scientific">Pseudoleptotrichia goodfellowii</name>
    <dbReference type="NCBI Taxonomy" id="157692"/>
    <lineage>
        <taxon>Bacteria</taxon>
        <taxon>Fusobacteriati</taxon>
        <taxon>Fusobacteriota</taxon>
        <taxon>Fusobacteriia</taxon>
        <taxon>Fusobacteriales</taxon>
        <taxon>Leptotrichiaceae</taxon>
        <taxon>Pseudoleptotrichia</taxon>
    </lineage>
</organism>
<sequence>MKKLFQILIIILTIYVLLIGFLNNYSTKRKISEGKLEYPGRIK</sequence>
<name>A0A510JC33_9FUSO</name>
<dbReference type="EMBL" id="AP019822">
    <property type="protein sequence ID" value="BBM36001.1"/>
    <property type="molecule type" value="Genomic_DNA"/>
</dbReference>
<evidence type="ECO:0000313" key="3">
    <source>
        <dbReference type="Proteomes" id="UP000321606"/>
    </source>
</evidence>
<gene>
    <name evidence="2" type="ORF">JCM16774_0933</name>
</gene>
<dbReference type="RefSeq" id="WP_258454642.1">
    <property type="nucleotide sequence ID" value="NZ_AP019822.1"/>
</dbReference>
<feature type="transmembrane region" description="Helical" evidence="1">
    <location>
        <begin position="6"/>
        <end position="25"/>
    </location>
</feature>
<accession>A0A510JC33</accession>
<protein>
    <submittedName>
        <fullName evidence="2">Uncharacterized protein</fullName>
    </submittedName>
</protein>
<reference evidence="2 3" key="1">
    <citation type="submission" date="2019-07" db="EMBL/GenBank/DDBJ databases">
        <title>Complete Genome Sequence of Leptotrichia goodfellowii Strain JCM 16774.</title>
        <authorList>
            <person name="Watanabe S."/>
            <person name="Cui L."/>
        </authorList>
    </citation>
    <scope>NUCLEOTIDE SEQUENCE [LARGE SCALE GENOMIC DNA]</scope>
    <source>
        <strain evidence="2 3">JCM16774</strain>
    </source>
</reference>